<keyword evidence="3" id="KW-0479">Metal-binding</keyword>
<keyword evidence="7" id="KW-0501">Molybdenum cofactor biosynthesis</keyword>
<dbReference type="Proteomes" id="UP000317722">
    <property type="component" value="Unassembled WGS sequence"/>
</dbReference>
<dbReference type="Gene3D" id="3.90.550.10">
    <property type="entry name" value="Spore Coat Polysaccharide Biosynthesis Protein SpsA, Chain A"/>
    <property type="match status" value="1"/>
</dbReference>
<dbReference type="GO" id="GO:0046872">
    <property type="term" value="F:metal ion binding"/>
    <property type="evidence" value="ECO:0007669"/>
    <property type="project" value="UniProtKB-KW"/>
</dbReference>
<keyword evidence="11" id="KW-1185">Reference proteome</keyword>
<evidence type="ECO:0000256" key="1">
    <source>
        <dbReference type="ARBA" id="ARBA00022490"/>
    </source>
</evidence>
<dbReference type="CDD" id="cd02503">
    <property type="entry name" value="MobA"/>
    <property type="match status" value="1"/>
</dbReference>
<gene>
    <name evidence="10" type="ORF">EAH86_09245</name>
</gene>
<evidence type="ECO:0000313" key="11">
    <source>
        <dbReference type="Proteomes" id="UP000317722"/>
    </source>
</evidence>
<keyword evidence="5" id="KW-0460">Magnesium</keyword>
<organism evidence="10 11">
    <name type="scientific">Pedococcus bigeumensis</name>
    <dbReference type="NCBI Taxonomy" id="433644"/>
    <lineage>
        <taxon>Bacteria</taxon>
        <taxon>Bacillati</taxon>
        <taxon>Actinomycetota</taxon>
        <taxon>Actinomycetes</taxon>
        <taxon>Micrococcales</taxon>
        <taxon>Intrasporangiaceae</taxon>
        <taxon>Pedococcus</taxon>
    </lineage>
</organism>
<evidence type="ECO:0000256" key="6">
    <source>
        <dbReference type="ARBA" id="ARBA00023134"/>
    </source>
</evidence>
<evidence type="ECO:0000256" key="2">
    <source>
        <dbReference type="ARBA" id="ARBA00022679"/>
    </source>
</evidence>
<accession>A0A502CWC9</accession>
<feature type="region of interest" description="Disordered" evidence="8">
    <location>
        <begin position="1"/>
        <end position="33"/>
    </location>
</feature>
<dbReference type="InterPro" id="IPR029044">
    <property type="entry name" value="Nucleotide-diphossugar_trans"/>
</dbReference>
<comment type="caution">
    <text evidence="10">The sequence shown here is derived from an EMBL/GenBank/DDBJ whole genome shotgun (WGS) entry which is preliminary data.</text>
</comment>
<dbReference type="SUPFAM" id="SSF53448">
    <property type="entry name" value="Nucleotide-diphospho-sugar transferases"/>
    <property type="match status" value="1"/>
</dbReference>
<feature type="compositionally biased region" description="Basic and acidic residues" evidence="8">
    <location>
        <begin position="9"/>
        <end position="18"/>
    </location>
</feature>
<keyword evidence="10" id="KW-0548">Nucleotidyltransferase</keyword>
<keyword evidence="2 10" id="KW-0808">Transferase</keyword>
<dbReference type="OrthoDB" id="4408226at2"/>
<dbReference type="GO" id="GO:0005525">
    <property type="term" value="F:GTP binding"/>
    <property type="evidence" value="ECO:0007669"/>
    <property type="project" value="UniProtKB-KW"/>
</dbReference>
<dbReference type="PANTHER" id="PTHR19136:SF81">
    <property type="entry name" value="MOLYBDENUM COFACTOR GUANYLYLTRANSFERASE"/>
    <property type="match status" value="1"/>
</dbReference>
<evidence type="ECO:0000313" key="10">
    <source>
        <dbReference type="EMBL" id="TPG16962.1"/>
    </source>
</evidence>
<sequence length="273" mass="28226">MGALPGEVGAREGLRDRCPPAGDGQLARGARPGVRAVPHLRQRVVALRVPRDLHLPTPSAHRSRLRAASTPAPHNGGVSIPSVTAIVLCGGAGRRFGGDKTRADLAGSPVLDHVLDGLPSAWPVVCVGDPRPTARPVAWCREDPPGGGPVAAIAAALPHVDSPVVVVLGGDMPYAASPAPDLASRLAVGPGLDVVLGRDGDGRLQPLLAAYRTEALCAALPKPAAGTPLMRLLDSLRTLVVALPEGAALDVDTTADLDRARRRPRPTRHRLDP</sequence>
<keyword evidence="4" id="KW-0547">Nucleotide-binding</keyword>
<dbReference type="InterPro" id="IPR025877">
    <property type="entry name" value="MobA-like_NTP_Trfase"/>
</dbReference>
<dbReference type="AlphaFoldDB" id="A0A502CWC9"/>
<dbReference type="EMBL" id="RCZM01000003">
    <property type="protein sequence ID" value="TPG16962.1"/>
    <property type="molecule type" value="Genomic_DNA"/>
</dbReference>
<dbReference type="GO" id="GO:0016779">
    <property type="term" value="F:nucleotidyltransferase activity"/>
    <property type="evidence" value="ECO:0007669"/>
    <property type="project" value="UniProtKB-KW"/>
</dbReference>
<reference evidence="10 11" key="1">
    <citation type="journal article" date="2019" name="Environ. Microbiol.">
        <title>Species interactions and distinct microbial communities in high Arctic permafrost affected cryosols are associated with the CH4 and CO2 gas fluxes.</title>
        <authorList>
            <person name="Altshuler I."/>
            <person name="Hamel J."/>
            <person name="Turney S."/>
            <person name="Magnuson E."/>
            <person name="Levesque R."/>
            <person name="Greer C."/>
            <person name="Whyte L.G."/>
        </authorList>
    </citation>
    <scope>NUCLEOTIDE SEQUENCE [LARGE SCALE GENOMIC DNA]</scope>
    <source>
        <strain evidence="10 11">S9.3A</strain>
    </source>
</reference>
<feature type="region of interest" description="Disordered" evidence="8">
    <location>
        <begin position="55"/>
        <end position="76"/>
    </location>
</feature>
<evidence type="ECO:0000256" key="3">
    <source>
        <dbReference type="ARBA" id="ARBA00022723"/>
    </source>
</evidence>
<dbReference type="Pfam" id="PF12804">
    <property type="entry name" value="NTP_transf_3"/>
    <property type="match status" value="1"/>
</dbReference>
<protein>
    <submittedName>
        <fullName evidence="10">Molybdenum cofactor guanylyltransferase</fullName>
    </submittedName>
</protein>
<evidence type="ECO:0000256" key="4">
    <source>
        <dbReference type="ARBA" id="ARBA00022741"/>
    </source>
</evidence>
<proteinExistence type="predicted"/>
<feature type="domain" description="MobA-like NTP transferase" evidence="9">
    <location>
        <begin position="85"/>
        <end position="225"/>
    </location>
</feature>
<keyword evidence="1" id="KW-0963">Cytoplasm</keyword>
<dbReference type="InterPro" id="IPR013482">
    <property type="entry name" value="Molybde_CF_guanTrfase"/>
</dbReference>
<keyword evidence="6" id="KW-0342">GTP-binding</keyword>
<evidence type="ECO:0000256" key="5">
    <source>
        <dbReference type="ARBA" id="ARBA00022842"/>
    </source>
</evidence>
<name>A0A502CWC9_9MICO</name>
<evidence type="ECO:0000259" key="9">
    <source>
        <dbReference type="Pfam" id="PF12804"/>
    </source>
</evidence>
<evidence type="ECO:0000256" key="8">
    <source>
        <dbReference type="SAM" id="MobiDB-lite"/>
    </source>
</evidence>
<evidence type="ECO:0000256" key="7">
    <source>
        <dbReference type="ARBA" id="ARBA00023150"/>
    </source>
</evidence>
<dbReference type="GO" id="GO:0006777">
    <property type="term" value="P:Mo-molybdopterin cofactor biosynthetic process"/>
    <property type="evidence" value="ECO:0007669"/>
    <property type="project" value="UniProtKB-KW"/>
</dbReference>
<dbReference type="PANTHER" id="PTHR19136">
    <property type="entry name" value="MOLYBDENUM COFACTOR GUANYLYLTRANSFERASE"/>
    <property type="match status" value="1"/>
</dbReference>